<dbReference type="Gene3D" id="3.40.390.30">
    <property type="entry name" value="Metalloproteases ('zincins'), catalytic domain"/>
    <property type="match status" value="1"/>
</dbReference>
<keyword evidence="4 7" id="KW-0255">Endonuclease</keyword>
<evidence type="ECO:0000256" key="6">
    <source>
        <dbReference type="ARBA" id="ARBA00022833"/>
    </source>
</evidence>
<feature type="binding site" evidence="7">
    <location>
        <position position="122"/>
    </location>
    <ligand>
        <name>Zn(2+)</name>
        <dbReference type="ChEBI" id="CHEBI:29105"/>
        <note>catalytic</note>
    </ligand>
</feature>
<organism evidence="8 9">
    <name type="scientific">Mycovorax composti</name>
    <dbReference type="NCBI Taxonomy" id="2962693"/>
    <lineage>
        <taxon>Bacteria</taxon>
        <taxon>Pseudomonadati</taxon>
        <taxon>Bacteroidota</taxon>
        <taxon>Chitinophagia</taxon>
        <taxon>Chitinophagales</taxon>
        <taxon>Chitinophagaceae</taxon>
        <taxon>Mycovorax</taxon>
    </lineage>
</organism>
<keyword evidence="7" id="KW-0698">rRNA processing</keyword>
<feature type="binding site" evidence="7">
    <location>
        <position position="132"/>
    </location>
    <ligand>
        <name>Zn(2+)</name>
        <dbReference type="ChEBI" id="CHEBI:29105"/>
        <note>catalytic</note>
    </ligand>
</feature>
<protein>
    <recommendedName>
        <fullName evidence="7">Endoribonuclease YbeY</fullName>
        <ecNumber evidence="7">3.1.-.-</ecNumber>
    </recommendedName>
</protein>
<dbReference type="InterPro" id="IPR023091">
    <property type="entry name" value="MetalPrtase_cat_dom_sf_prd"/>
</dbReference>
<feature type="binding site" evidence="7">
    <location>
        <position position="126"/>
    </location>
    <ligand>
        <name>Zn(2+)</name>
        <dbReference type="ChEBI" id="CHEBI:29105"/>
        <note>catalytic</note>
    </ligand>
</feature>
<evidence type="ECO:0000313" key="9">
    <source>
        <dbReference type="Proteomes" id="UP001321305"/>
    </source>
</evidence>
<accession>A0ABZ2EH28</accession>
<comment type="function">
    <text evidence="7">Single strand-specific metallo-endoribonuclease involved in late-stage 70S ribosome quality control and in maturation of the 3' terminus of the 16S rRNA.</text>
</comment>
<dbReference type="EC" id="3.1.-.-" evidence="7"/>
<comment type="subcellular location">
    <subcellularLocation>
        <location evidence="7">Cytoplasm</location>
    </subcellularLocation>
</comment>
<proteinExistence type="inferred from homology"/>
<comment type="similarity">
    <text evidence="1 7">Belongs to the endoribonuclease YbeY family.</text>
</comment>
<dbReference type="PANTHER" id="PTHR46986">
    <property type="entry name" value="ENDORIBONUCLEASE YBEY, CHLOROPLASTIC"/>
    <property type="match status" value="1"/>
</dbReference>
<dbReference type="InterPro" id="IPR020549">
    <property type="entry name" value="YbeY_CS"/>
</dbReference>
<dbReference type="PROSITE" id="PS01306">
    <property type="entry name" value="UPF0054"/>
    <property type="match status" value="1"/>
</dbReference>
<evidence type="ECO:0000256" key="2">
    <source>
        <dbReference type="ARBA" id="ARBA00022722"/>
    </source>
</evidence>
<evidence type="ECO:0000256" key="1">
    <source>
        <dbReference type="ARBA" id="ARBA00010875"/>
    </source>
</evidence>
<keyword evidence="3 7" id="KW-0479">Metal-binding</keyword>
<dbReference type="Proteomes" id="UP001321305">
    <property type="component" value="Chromosome"/>
</dbReference>
<keyword evidence="2 7" id="KW-0540">Nuclease</keyword>
<dbReference type="HAMAP" id="MF_00009">
    <property type="entry name" value="Endoribonucl_YbeY"/>
    <property type="match status" value="1"/>
</dbReference>
<dbReference type="NCBIfam" id="TIGR00043">
    <property type="entry name" value="rRNA maturation RNase YbeY"/>
    <property type="match status" value="1"/>
</dbReference>
<name>A0ABZ2EH28_9BACT</name>
<dbReference type="SUPFAM" id="SSF55486">
    <property type="entry name" value="Metalloproteases ('zincins'), catalytic domain"/>
    <property type="match status" value="1"/>
</dbReference>
<comment type="cofactor">
    <cofactor evidence="7">
        <name>Zn(2+)</name>
        <dbReference type="ChEBI" id="CHEBI:29105"/>
    </cofactor>
    <text evidence="7">Binds 1 zinc ion.</text>
</comment>
<dbReference type="PANTHER" id="PTHR46986:SF1">
    <property type="entry name" value="ENDORIBONUCLEASE YBEY, CHLOROPLASTIC"/>
    <property type="match status" value="1"/>
</dbReference>
<sequence length="154" mass="18389">MCFVYEFWNMSLKNFSIRFYFQKPITLKERRRLKDFLIQQLRKVGKTGAEINYVFCSDEELLSINQTHLNHDYYTDIITFDLSEKNSPNLVSDIYISTDRVKDNAKAFNVPQNTELLRVIFHGVLHLIGYKDKTLEDQAQMRSMEEQWLKTYLS</sequence>
<evidence type="ECO:0000256" key="3">
    <source>
        <dbReference type="ARBA" id="ARBA00022723"/>
    </source>
</evidence>
<keyword evidence="6 7" id="KW-0862">Zinc</keyword>
<keyword evidence="5 7" id="KW-0378">Hydrolase</keyword>
<reference evidence="9" key="1">
    <citation type="submission" date="2024-01" db="EMBL/GenBank/DDBJ databases">
        <title>Mycovorax composti gen. nov. sp. nov., a member of the family Chitinophagaceae isolated from button mushroom compost.</title>
        <authorList>
            <person name="Thai M."/>
            <person name="Bell T.L."/>
            <person name="Kertesz M.A."/>
        </authorList>
    </citation>
    <scope>NUCLEOTIDE SEQUENCE [LARGE SCALE GENOMIC DNA]</scope>
    <source>
        <strain evidence="9">C216</strain>
    </source>
</reference>
<dbReference type="InterPro" id="IPR002036">
    <property type="entry name" value="YbeY"/>
</dbReference>
<keyword evidence="7" id="KW-0690">Ribosome biogenesis</keyword>
<dbReference type="Pfam" id="PF02130">
    <property type="entry name" value="YbeY"/>
    <property type="match status" value="1"/>
</dbReference>
<gene>
    <name evidence="7 8" type="primary">ybeY</name>
    <name evidence="8" type="ORF">PIECOFPK_00521</name>
</gene>
<keyword evidence="9" id="KW-1185">Reference proteome</keyword>
<dbReference type="GO" id="GO:0016787">
    <property type="term" value="F:hydrolase activity"/>
    <property type="evidence" value="ECO:0007669"/>
    <property type="project" value="UniProtKB-KW"/>
</dbReference>
<keyword evidence="7" id="KW-0963">Cytoplasm</keyword>
<evidence type="ECO:0000256" key="4">
    <source>
        <dbReference type="ARBA" id="ARBA00022759"/>
    </source>
</evidence>
<evidence type="ECO:0000256" key="7">
    <source>
        <dbReference type="HAMAP-Rule" id="MF_00009"/>
    </source>
</evidence>
<dbReference type="EMBL" id="CP144143">
    <property type="protein sequence ID" value="WWC82812.1"/>
    <property type="molecule type" value="Genomic_DNA"/>
</dbReference>
<evidence type="ECO:0000313" key="8">
    <source>
        <dbReference type="EMBL" id="WWC82812.1"/>
    </source>
</evidence>
<evidence type="ECO:0000256" key="5">
    <source>
        <dbReference type="ARBA" id="ARBA00022801"/>
    </source>
</evidence>